<feature type="compositionally biased region" description="Basic and acidic residues" evidence="1">
    <location>
        <begin position="1"/>
        <end position="18"/>
    </location>
</feature>
<gene>
    <name evidence="3" type="ORF">SAMN05443544_1846</name>
</gene>
<dbReference type="RefSeq" id="WP_159440976.1">
    <property type="nucleotide sequence ID" value="NZ_FSRJ01000002.1"/>
</dbReference>
<dbReference type="EMBL" id="FSRJ01000002">
    <property type="protein sequence ID" value="SIN91652.1"/>
    <property type="molecule type" value="Genomic_DNA"/>
</dbReference>
<feature type="region of interest" description="Disordered" evidence="1">
    <location>
        <begin position="1"/>
        <end position="20"/>
    </location>
</feature>
<evidence type="ECO:0000313" key="3">
    <source>
        <dbReference type="EMBL" id="SIN91652.1"/>
    </source>
</evidence>
<dbReference type="Proteomes" id="UP000184699">
    <property type="component" value="Unassembled WGS sequence"/>
</dbReference>
<dbReference type="OrthoDB" id="5007763at2"/>
<dbReference type="AlphaFoldDB" id="A0A1N6F8N9"/>
<evidence type="ECO:0000256" key="1">
    <source>
        <dbReference type="SAM" id="MobiDB-lite"/>
    </source>
</evidence>
<dbReference type="STRING" id="232089.SAMN05443544_1846"/>
<accession>A0A1N6F8N9</accession>
<keyword evidence="2" id="KW-0472">Membrane</keyword>
<reference evidence="4" key="1">
    <citation type="submission" date="2016-11" db="EMBL/GenBank/DDBJ databases">
        <authorList>
            <person name="Varghese N."/>
            <person name="Submissions S."/>
        </authorList>
    </citation>
    <scope>NUCLEOTIDE SEQUENCE [LARGE SCALE GENOMIC DNA]</scope>
    <source>
        <strain evidence="4">DSM 8595</strain>
    </source>
</reference>
<keyword evidence="4" id="KW-1185">Reference proteome</keyword>
<organism evidence="3 4">
    <name type="scientific">Agromyces cerinus subsp. cerinus</name>
    <dbReference type="NCBI Taxonomy" id="232089"/>
    <lineage>
        <taxon>Bacteria</taxon>
        <taxon>Bacillati</taxon>
        <taxon>Actinomycetota</taxon>
        <taxon>Actinomycetes</taxon>
        <taxon>Micrococcales</taxon>
        <taxon>Microbacteriaceae</taxon>
        <taxon>Agromyces</taxon>
    </lineage>
</organism>
<name>A0A1N6F8N9_9MICO</name>
<evidence type="ECO:0000313" key="4">
    <source>
        <dbReference type="Proteomes" id="UP000184699"/>
    </source>
</evidence>
<proteinExistence type="predicted"/>
<sequence length="49" mass="5368">MNDYLPKDELEPEKDPKRPSNMRLGIWLVVGAIGLYLVVSGIWGLVAGG</sequence>
<evidence type="ECO:0000256" key="2">
    <source>
        <dbReference type="SAM" id="Phobius"/>
    </source>
</evidence>
<feature type="transmembrane region" description="Helical" evidence="2">
    <location>
        <begin position="24"/>
        <end position="46"/>
    </location>
</feature>
<keyword evidence="2" id="KW-0812">Transmembrane</keyword>
<protein>
    <submittedName>
        <fullName evidence="3">Uncharacterized protein</fullName>
    </submittedName>
</protein>
<keyword evidence="2" id="KW-1133">Transmembrane helix</keyword>